<reference evidence="16" key="3">
    <citation type="submission" date="2015-06" db="UniProtKB">
        <authorList>
            <consortium name="EnsemblMetazoa"/>
        </authorList>
    </citation>
    <scope>IDENTIFICATION</scope>
</reference>
<evidence type="ECO:0000256" key="3">
    <source>
        <dbReference type="ARBA" id="ARBA00022741"/>
    </source>
</evidence>
<dbReference type="InterPro" id="IPR000330">
    <property type="entry name" value="SNF2_N"/>
</dbReference>
<dbReference type="EMBL" id="KB097792">
    <property type="protein sequence ID" value="ESN89899.1"/>
    <property type="molecule type" value="Genomic_DNA"/>
</dbReference>
<dbReference type="Pfam" id="PF00385">
    <property type="entry name" value="Chromo"/>
    <property type="match status" value="1"/>
</dbReference>
<feature type="domain" description="Helicase ATP-binding" evidence="13">
    <location>
        <begin position="115"/>
        <end position="289"/>
    </location>
</feature>
<dbReference type="SUPFAM" id="SSF160481">
    <property type="entry name" value="BRK domain-like"/>
    <property type="match status" value="2"/>
</dbReference>
<evidence type="ECO:0008006" key="18">
    <source>
        <dbReference type="Google" id="ProtNLM"/>
    </source>
</evidence>
<keyword evidence="9" id="KW-0804">Transcription</keyword>
<dbReference type="PROSITE" id="PS51192">
    <property type="entry name" value="HELICASE_ATP_BIND_1"/>
    <property type="match status" value="1"/>
</dbReference>
<evidence type="ECO:0000256" key="6">
    <source>
        <dbReference type="ARBA" id="ARBA00022853"/>
    </source>
</evidence>
<dbReference type="InterPro" id="IPR006576">
    <property type="entry name" value="BRK_domain"/>
</dbReference>
<evidence type="ECO:0000256" key="1">
    <source>
        <dbReference type="ARBA" id="ARBA00004123"/>
    </source>
</evidence>
<feature type="region of interest" description="Disordered" evidence="11">
    <location>
        <begin position="814"/>
        <end position="838"/>
    </location>
</feature>
<feature type="region of interest" description="Disordered" evidence="11">
    <location>
        <begin position="1784"/>
        <end position="1877"/>
    </location>
</feature>
<evidence type="ECO:0000259" key="13">
    <source>
        <dbReference type="PROSITE" id="PS51192"/>
    </source>
</evidence>
<dbReference type="KEGG" id="hro:HELRODRAFT_116695"/>
<organism evidence="16 17">
    <name type="scientific">Helobdella robusta</name>
    <name type="common">Californian leech</name>
    <dbReference type="NCBI Taxonomy" id="6412"/>
    <lineage>
        <taxon>Eukaryota</taxon>
        <taxon>Metazoa</taxon>
        <taxon>Spiralia</taxon>
        <taxon>Lophotrochozoa</taxon>
        <taxon>Annelida</taxon>
        <taxon>Clitellata</taxon>
        <taxon>Hirudinea</taxon>
        <taxon>Rhynchobdellida</taxon>
        <taxon>Glossiphoniidae</taxon>
        <taxon>Helobdella</taxon>
    </lineage>
</organism>
<keyword evidence="2" id="KW-0677">Repeat</keyword>
<feature type="region of interest" description="Disordered" evidence="11">
    <location>
        <begin position="1273"/>
        <end position="1394"/>
    </location>
</feature>
<gene>
    <name evidence="16" type="primary">20195672</name>
    <name evidence="15" type="ORF">HELRODRAFT_116695</name>
</gene>
<evidence type="ECO:0000313" key="17">
    <source>
        <dbReference type="Proteomes" id="UP000015101"/>
    </source>
</evidence>
<keyword evidence="17" id="KW-1185">Reference proteome</keyword>
<dbReference type="InterPro" id="IPR038718">
    <property type="entry name" value="SNF2-like_sf"/>
</dbReference>
<dbReference type="EnsemblMetazoa" id="HelroT116695">
    <property type="protein sequence ID" value="HelroP116695"/>
    <property type="gene ID" value="HelroG116695"/>
</dbReference>
<evidence type="ECO:0000256" key="5">
    <source>
        <dbReference type="ARBA" id="ARBA00022840"/>
    </source>
</evidence>
<dbReference type="InterPro" id="IPR037259">
    <property type="entry name" value="BRK_sf"/>
</dbReference>
<feature type="region of interest" description="Disordered" evidence="11">
    <location>
        <begin position="1667"/>
        <end position="1749"/>
    </location>
</feature>
<dbReference type="InterPro" id="IPR014001">
    <property type="entry name" value="Helicase_ATP-bd"/>
</dbReference>
<evidence type="ECO:0000259" key="14">
    <source>
        <dbReference type="PROSITE" id="PS51194"/>
    </source>
</evidence>
<dbReference type="FunFam" id="3.40.50.10810:FF:000003">
    <property type="entry name" value="chromodomain-helicase-DNA-binding protein 8 isoform X4"/>
    <property type="match status" value="1"/>
</dbReference>
<dbReference type="InParanoid" id="T1EGH0"/>
<dbReference type="Pfam" id="PF00271">
    <property type="entry name" value="Helicase_C"/>
    <property type="match status" value="1"/>
</dbReference>
<evidence type="ECO:0000256" key="4">
    <source>
        <dbReference type="ARBA" id="ARBA00022801"/>
    </source>
</evidence>
<dbReference type="eggNOG" id="KOG0384">
    <property type="taxonomic scope" value="Eukaryota"/>
</dbReference>
<keyword evidence="8" id="KW-0238">DNA-binding</keyword>
<feature type="compositionally biased region" description="Basic residues" evidence="11">
    <location>
        <begin position="986"/>
        <end position="999"/>
    </location>
</feature>
<keyword evidence="10" id="KW-0539">Nucleus</keyword>
<feature type="compositionally biased region" description="Basic and acidic residues" evidence="11">
    <location>
        <begin position="1354"/>
        <end position="1377"/>
    </location>
</feature>
<feature type="domain" description="Helicase C-terminal" evidence="14">
    <location>
        <begin position="427"/>
        <end position="595"/>
    </location>
</feature>
<evidence type="ECO:0000256" key="7">
    <source>
        <dbReference type="ARBA" id="ARBA00023015"/>
    </source>
</evidence>
<dbReference type="SMART" id="SM00592">
    <property type="entry name" value="BRK"/>
    <property type="match status" value="2"/>
</dbReference>
<dbReference type="GO" id="GO:0000785">
    <property type="term" value="C:chromatin"/>
    <property type="evidence" value="ECO:0000318"/>
    <property type="project" value="GO_Central"/>
</dbReference>
<dbReference type="InterPro" id="IPR027417">
    <property type="entry name" value="P-loop_NTPase"/>
</dbReference>
<dbReference type="GO" id="GO:0010468">
    <property type="term" value="P:regulation of gene expression"/>
    <property type="evidence" value="ECO:0000318"/>
    <property type="project" value="GO_Central"/>
</dbReference>
<dbReference type="InterPro" id="IPR000953">
    <property type="entry name" value="Chromo/chromo_shadow_dom"/>
</dbReference>
<dbReference type="SUPFAM" id="SSF52540">
    <property type="entry name" value="P-loop containing nucleoside triphosphate hydrolases"/>
    <property type="match status" value="2"/>
</dbReference>
<dbReference type="Gene3D" id="3.40.5.120">
    <property type="match status" value="2"/>
</dbReference>
<keyword evidence="3" id="KW-0547">Nucleotide-binding</keyword>
<dbReference type="InterPro" id="IPR056342">
    <property type="entry name" value="HTH_CHD6-9"/>
</dbReference>
<dbReference type="InterPro" id="IPR001650">
    <property type="entry name" value="Helicase_C-like"/>
</dbReference>
<accession>T1EGH0</accession>
<feature type="compositionally biased region" description="Low complexity" evidence="11">
    <location>
        <begin position="704"/>
        <end position="718"/>
    </location>
</feature>
<dbReference type="SMART" id="SM00490">
    <property type="entry name" value="HELICc"/>
    <property type="match status" value="1"/>
</dbReference>
<keyword evidence="6" id="KW-0156">Chromatin regulator</keyword>
<dbReference type="PROSITE" id="PS51194">
    <property type="entry name" value="HELICASE_CTER"/>
    <property type="match status" value="1"/>
</dbReference>
<dbReference type="GO" id="GO:0005634">
    <property type="term" value="C:nucleus"/>
    <property type="evidence" value="ECO:0000318"/>
    <property type="project" value="GO_Central"/>
</dbReference>
<dbReference type="FunFam" id="3.40.50.300:FF:000015">
    <property type="entry name" value="chromodomain-helicase-DNA-binding protein 9 isoform X1"/>
    <property type="match status" value="1"/>
</dbReference>
<feature type="compositionally biased region" description="Acidic residues" evidence="11">
    <location>
        <begin position="1799"/>
        <end position="1877"/>
    </location>
</feature>
<feature type="region of interest" description="Disordered" evidence="11">
    <location>
        <begin position="963"/>
        <end position="1001"/>
    </location>
</feature>
<dbReference type="InterPro" id="IPR023780">
    <property type="entry name" value="Chromo_domain"/>
</dbReference>
<dbReference type="EMBL" id="AMQM01008537">
    <property type="status" value="NOT_ANNOTATED_CDS"/>
    <property type="molecule type" value="Genomic_DNA"/>
</dbReference>
<dbReference type="Proteomes" id="UP000015101">
    <property type="component" value="Unassembled WGS sequence"/>
</dbReference>
<dbReference type="CDD" id="cd18793">
    <property type="entry name" value="SF2_C_SNF"/>
    <property type="match status" value="1"/>
</dbReference>
<keyword evidence="5" id="KW-0067">ATP-binding</keyword>
<dbReference type="CDD" id="cd17995">
    <property type="entry name" value="DEXHc_CHD6_7_8_9"/>
    <property type="match status" value="1"/>
</dbReference>
<dbReference type="GO" id="GO:0006338">
    <property type="term" value="P:chromatin remodeling"/>
    <property type="evidence" value="ECO:0000318"/>
    <property type="project" value="GO_Central"/>
</dbReference>
<dbReference type="CDD" id="cd18663">
    <property type="entry name" value="CD2_tandem_CHD5-9_like"/>
    <property type="match status" value="1"/>
</dbReference>
<proteinExistence type="predicted"/>
<feature type="compositionally biased region" description="Low complexity" evidence="11">
    <location>
        <begin position="1737"/>
        <end position="1748"/>
    </location>
</feature>
<dbReference type="GO" id="GO:0140658">
    <property type="term" value="F:ATP-dependent chromatin remodeler activity"/>
    <property type="evidence" value="ECO:0000318"/>
    <property type="project" value="GO_Central"/>
</dbReference>
<dbReference type="STRING" id="6412.T1EGH0"/>
<dbReference type="CTD" id="20195672"/>
<dbReference type="Pfam" id="PF07533">
    <property type="entry name" value="BRK"/>
    <property type="match status" value="2"/>
</dbReference>
<dbReference type="InterPro" id="IPR049730">
    <property type="entry name" value="SNF2/RAD54-like_C"/>
</dbReference>
<dbReference type="OrthoDB" id="5857104at2759"/>
<evidence type="ECO:0000259" key="12">
    <source>
        <dbReference type="PROSITE" id="PS50013"/>
    </source>
</evidence>
<dbReference type="FunFam" id="2.40.50.40:FF:000001">
    <property type="entry name" value="chromodomain-helicase-DNA-binding protein 8 isoform X4"/>
    <property type="match status" value="1"/>
</dbReference>
<feature type="domain" description="Chromo" evidence="12">
    <location>
        <begin position="12"/>
        <end position="80"/>
    </location>
</feature>
<feature type="region of interest" description="Disordered" evidence="11">
    <location>
        <begin position="687"/>
        <end position="735"/>
    </location>
</feature>
<dbReference type="PANTHER" id="PTHR46850">
    <property type="entry name" value="CHROMODOMAIN-HELICASE-DNA-BINDING PROTEIN 9"/>
    <property type="match status" value="1"/>
</dbReference>
<evidence type="ECO:0000256" key="2">
    <source>
        <dbReference type="ARBA" id="ARBA00022737"/>
    </source>
</evidence>
<dbReference type="Gene3D" id="2.40.50.40">
    <property type="match status" value="1"/>
</dbReference>
<protein>
    <recommendedName>
        <fullName evidence="18">DNA helicase</fullName>
    </recommendedName>
</protein>
<dbReference type="HOGENOM" id="CLU_000315_5_2_1"/>
<dbReference type="GeneID" id="20195672"/>
<evidence type="ECO:0000256" key="9">
    <source>
        <dbReference type="ARBA" id="ARBA00023163"/>
    </source>
</evidence>
<dbReference type="GO" id="GO:0003677">
    <property type="term" value="F:DNA binding"/>
    <property type="evidence" value="ECO:0000318"/>
    <property type="project" value="GO_Central"/>
</dbReference>
<dbReference type="InterPro" id="IPR051493">
    <property type="entry name" value="CHD"/>
</dbReference>
<dbReference type="Gene3D" id="3.40.50.300">
    <property type="entry name" value="P-loop containing nucleotide triphosphate hydrolases"/>
    <property type="match status" value="1"/>
</dbReference>
<dbReference type="GO" id="GO:0003682">
    <property type="term" value="F:chromatin binding"/>
    <property type="evidence" value="ECO:0000318"/>
    <property type="project" value="GO_Central"/>
</dbReference>
<dbReference type="Pfam" id="PF00176">
    <property type="entry name" value="SNF2-rel_dom"/>
    <property type="match status" value="1"/>
</dbReference>
<dbReference type="SUPFAM" id="SSF54160">
    <property type="entry name" value="Chromo domain-like"/>
    <property type="match status" value="1"/>
</dbReference>
<feature type="compositionally biased region" description="Basic and acidic residues" evidence="11">
    <location>
        <begin position="1308"/>
        <end position="1323"/>
    </location>
</feature>
<dbReference type="Gene3D" id="1.10.10.60">
    <property type="entry name" value="Homeodomain-like"/>
    <property type="match status" value="2"/>
</dbReference>
<keyword evidence="4" id="KW-0378">Hydrolase</keyword>
<reference evidence="15 17" key="2">
    <citation type="journal article" date="2013" name="Nature">
        <title>Insights into bilaterian evolution from three spiralian genomes.</title>
        <authorList>
            <person name="Simakov O."/>
            <person name="Marletaz F."/>
            <person name="Cho S.J."/>
            <person name="Edsinger-Gonzales E."/>
            <person name="Havlak P."/>
            <person name="Hellsten U."/>
            <person name="Kuo D.H."/>
            <person name="Larsson T."/>
            <person name="Lv J."/>
            <person name="Arendt D."/>
            <person name="Savage R."/>
            <person name="Osoegawa K."/>
            <person name="de Jong P."/>
            <person name="Grimwood J."/>
            <person name="Chapman J.A."/>
            <person name="Shapiro H."/>
            <person name="Aerts A."/>
            <person name="Otillar R.P."/>
            <person name="Terry A.Y."/>
            <person name="Boore J.L."/>
            <person name="Grigoriev I.V."/>
            <person name="Lindberg D.R."/>
            <person name="Seaver E.C."/>
            <person name="Weisblat D.A."/>
            <person name="Putnam N.H."/>
            <person name="Rokhsar D.S."/>
        </authorList>
    </citation>
    <scope>NUCLEOTIDE SEQUENCE</scope>
</reference>
<dbReference type="PROSITE" id="PS50013">
    <property type="entry name" value="CHROMO_2"/>
    <property type="match status" value="1"/>
</dbReference>
<dbReference type="SMART" id="SM00487">
    <property type="entry name" value="DEXDc"/>
    <property type="match status" value="1"/>
</dbReference>
<evidence type="ECO:0000256" key="10">
    <source>
        <dbReference type="ARBA" id="ARBA00023242"/>
    </source>
</evidence>
<dbReference type="InterPro" id="IPR016197">
    <property type="entry name" value="Chromo-like_dom_sf"/>
</dbReference>
<reference evidence="17" key="1">
    <citation type="submission" date="2012-12" db="EMBL/GenBank/DDBJ databases">
        <authorList>
            <person name="Hellsten U."/>
            <person name="Grimwood J."/>
            <person name="Chapman J.A."/>
            <person name="Shapiro H."/>
            <person name="Aerts A."/>
            <person name="Otillar R.P."/>
            <person name="Terry A.Y."/>
            <person name="Boore J.L."/>
            <person name="Simakov O."/>
            <person name="Marletaz F."/>
            <person name="Cho S.-J."/>
            <person name="Edsinger-Gonzales E."/>
            <person name="Havlak P."/>
            <person name="Kuo D.-H."/>
            <person name="Larsson T."/>
            <person name="Lv J."/>
            <person name="Arendt D."/>
            <person name="Savage R."/>
            <person name="Osoegawa K."/>
            <person name="de Jong P."/>
            <person name="Lindberg D.R."/>
            <person name="Seaver E.C."/>
            <person name="Weisblat D.A."/>
            <person name="Putnam N.H."/>
            <person name="Grigoriev I.V."/>
            <person name="Rokhsar D.S."/>
        </authorList>
    </citation>
    <scope>NUCLEOTIDE SEQUENCE</scope>
</reference>
<dbReference type="GO" id="GO:0016887">
    <property type="term" value="F:ATP hydrolysis activity"/>
    <property type="evidence" value="ECO:0000318"/>
    <property type="project" value="GO_Central"/>
</dbReference>
<dbReference type="PANTHER" id="PTHR46850:SF1">
    <property type="entry name" value="CHROMODOMAIN-HELICASE-DNA-BINDING PROTEIN 9"/>
    <property type="match status" value="1"/>
</dbReference>
<evidence type="ECO:0000256" key="11">
    <source>
        <dbReference type="SAM" id="MobiDB-lite"/>
    </source>
</evidence>
<dbReference type="OMA" id="RGYPHER"/>
<keyword evidence="7" id="KW-0805">Transcription regulation</keyword>
<comment type="subcellular location">
    <subcellularLocation>
        <location evidence="1">Nucleus</location>
    </subcellularLocation>
</comment>
<dbReference type="Gene3D" id="3.40.50.10810">
    <property type="entry name" value="Tandem AAA-ATPase domain"/>
    <property type="match status" value="1"/>
</dbReference>
<evidence type="ECO:0000313" key="15">
    <source>
        <dbReference type="EMBL" id="ESN89899.1"/>
    </source>
</evidence>
<feature type="compositionally biased region" description="Low complexity" evidence="11">
    <location>
        <begin position="1670"/>
        <end position="1705"/>
    </location>
</feature>
<evidence type="ECO:0000256" key="8">
    <source>
        <dbReference type="ARBA" id="ARBA00023125"/>
    </source>
</evidence>
<feature type="compositionally biased region" description="Acidic residues" evidence="11">
    <location>
        <begin position="970"/>
        <end position="983"/>
    </location>
</feature>
<dbReference type="GO" id="GO:0042393">
    <property type="term" value="F:histone binding"/>
    <property type="evidence" value="ECO:0000318"/>
    <property type="project" value="GO_Central"/>
</dbReference>
<feature type="compositionally biased region" description="Acidic residues" evidence="11">
    <location>
        <begin position="719"/>
        <end position="730"/>
    </location>
</feature>
<dbReference type="SMART" id="SM00298">
    <property type="entry name" value="CHROMO"/>
    <property type="match status" value="1"/>
</dbReference>
<dbReference type="GO" id="GO:0005524">
    <property type="term" value="F:ATP binding"/>
    <property type="evidence" value="ECO:0007669"/>
    <property type="project" value="UniProtKB-KW"/>
</dbReference>
<evidence type="ECO:0000313" key="16">
    <source>
        <dbReference type="EnsemblMetazoa" id="HelroP116695"/>
    </source>
</evidence>
<name>T1EGH0_HELRO</name>
<feature type="compositionally biased region" description="Polar residues" evidence="11">
    <location>
        <begin position="1296"/>
        <end position="1305"/>
    </location>
</feature>
<sequence>MDEEDLFNPDYVEVDRVLDMATTIEPSSESDTEQQVTHYLVTWRSLPYEDATWELEADVDPSKIEAYLKRKDRPSDELCKPRPSSKEWSSIEESKSYKNGNTLREYQLEGLNWLTFSYYNKQNCILADEMGLGKTIQSISFLQEVFDYGIRGPFLVVVPLSTIGNWQREFEGWTNLNVIVYHGSQASRNMLQQYEMYYFNDKGSRLTSICKFHALVTTFECVISDFDELSQIDWRVAIIDEAHRLKNRNCKLLQGLSCFDLEHRVLLTGTPLQNNVDELFSLLSFLEPKQFSSADAFMAEFGRLETESQVDKLKALLKPMMLRRLKEDVEKNLAPKEETIVEVELTNIQKKYYRAILERNFFFLAKGSNSANVPNLMNTMMELRKCCNHPYLVNGAEEQILSELNVQRGDLERHYQALITSSGKLVLVDKLLPKLKANGHKVLIFSQMIRVLDILEDYLIHRKYPYERIDGRIRGNLRQEAIDRFSKPESDRFVFLLCTRAGGLGINLTAADTVIIFDSDWNPQNDLQAQARCHRIGQMKSVKVYRLITRNTYEREMFDKASLKLGLDKAVLQSIGSKEMNVQNQLSKKEIEDLLKRGAYGALMEEDNAGEKFCEEDIEQILQRRTQVIQIESGAKGSTFAKASFNMSSNRTDIDIDDPNFWQKWAKKAEVDVENNKGKTNLIMDVPRQRKTTSRYGRQDNIVNMSDLDSSNSDTDNNNNDDEEMFQDDSDGARSYTRSDCFKVEKTLLIFGWGRWKDILRHGRFKHKLSVEDVITITRAMLMFSLYHYEGDEKIKKFIFDLISPSEDGLEKDYKNHSGLSAPVPRGRKGKKYKKDGNKRTQLDDDLLKLDIDVDGILVDESYRKHLKRQSNKVLLRVRLLYYLKTEIIGRYTEQILSGAHVGEISIPIMCADVDQPVFWWDREADKSLLVGVYKHGYEKYNQIRQDPCLCFLKRCGPPDDKALLAEQNSDGEEPKEEEDEDDMRPKKRGRRKKKMKKKLTNDDDDDYVSYDYKGSVKAGGALENGKLPFPSASDLNTRFRRIITSFQRCHKQGMLKLEQVAKKLHRREQLKDQREGADVHYVSPNHLKSVRLESVGDNPLRLAEQLNWTRREETEFYRVVSTYGVERDVTGTYIWDTFRTLARLDRKNDDTLTEYFKAFYHMCMRVCHRLQSEDESRPPNNMYVTSITEERANRSLARIDLLNKIREQIIFHPQLDEKLLLCQPSSYLPDWWICGQHDRDLLIGAAKHGVSRTEVNIQFDPNLSFRKYAEAANNSNNNNNNNDDDNEKDEKNINRGSNPGSPTDYNDLMKKEVKVKVKKEGERDDADDDGNDAGNNDNNDGDGGDDVLTGDCTEVKEEIVAGDDDAKGEGNDDAKDLTNGVKGGDDEVIGSRPHNGWPKDRLIFHRLENICYCVEVGRWRMNHRHHHQHHYHHQAPYYGGGADNSFEQSSMPTTPSRGGGHDYTLVHSNASEQIEGLKLKLQKRRYRRSKHDNDLEKAKKMYHSEHNSDNEVLVNSSYSAENIADDDYMKTLRHSKNPEAMLNTRIPVYNTQDGSRLSGEEAPTLKVLEDWLDLHPEYVVDNEKYHQQSRKMRLDPMRLTLNDLTGEENVTVVNRNTGKKISGMKAPMLMDLADWLLKNQGFDVDSRWHSLIRQLHNFPEELYDRLLEPSPSSSTTTSTANRPSTTTTNYNSHHTSNNPTTTATLKISQRAAMSPAENSSKTSNDSHQSREKTPRQQPQQLQPSSSSAIQNIQKFGERYFAGETTNSASTHLGLLRNAVKLPKNCGAKSSDTGRLNNEEEEEDEEEDEEEFDDDVNDDDGVIGEELIEEEVDFDEEDNENEEEEEEDDDVDNDVDDDDEDDEGSTVNDEDEDDDDS</sequence>
<dbReference type="Pfam" id="PF23078">
    <property type="entry name" value="HTH_CHD6-9"/>
    <property type="match status" value="1"/>
</dbReference>
<feature type="compositionally biased region" description="Polar residues" evidence="11">
    <location>
        <begin position="1717"/>
        <end position="1727"/>
    </location>
</feature>
<dbReference type="RefSeq" id="XP_009031982.1">
    <property type="nucleotide sequence ID" value="XM_009033734.1"/>
</dbReference>